<reference evidence="6 7" key="1">
    <citation type="submission" date="2024-08" db="EMBL/GenBank/DDBJ databases">
        <title>Insights into the chromosomal genome structure of Flemingia macrophylla.</title>
        <authorList>
            <person name="Ding Y."/>
            <person name="Zhao Y."/>
            <person name="Bi W."/>
            <person name="Wu M."/>
            <person name="Zhao G."/>
            <person name="Gong Y."/>
            <person name="Li W."/>
            <person name="Zhang P."/>
        </authorList>
    </citation>
    <scope>NUCLEOTIDE SEQUENCE [LARGE SCALE GENOMIC DNA]</scope>
    <source>
        <strain evidence="6">DYQJB</strain>
        <tissue evidence="6">Leaf</tissue>
    </source>
</reference>
<dbReference type="Proteomes" id="UP001603857">
    <property type="component" value="Unassembled WGS sequence"/>
</dbReference>
<evidence type="ECO:0000256" key="3">
    <source>
        <dbReference type="ARBA" id="ARBA00023125"/>
    </source>
</evidence>
<evidence type="ECO:0000256" key="5">
    <source>
        <dbReference type="ARBA" id="ARBA00023242"/>
    </source>
</evidence>
<dbReference type="PANTHER" id="PTHR34269">
    <property type="entry name" value="TRANSCRIPTION FACTOR B3-DOMAIN FAMILY-RELATED"/>
    <property type="match status" value="1"/>
</dbReference>
<dbReference type="InterPro" id="IPR015300">
    <property type="entry name" value="DNA-bd_pseudobarrel_sf"/>
</dbReference>
<evidence type="ECO:0000313" key="7">
    <source>
        <dbReference type="Proteomes" id="UP001603857"/>
    </source>
</evidence>
<evidence type="ECO:0000256" key="4">
    <source>
        <dbReference type="ARBA" id="ARBA00023163"/>
    </source>
</evidence>
<dbReference type="Gene3D" id="2.40.330.10">
    <property type="entry name" value="DNA-binding pseudobarrel domain"/>
    <property type="match status" value="1"/>
</dbReference>
<name>A0ABD1MJV6_9FABA</name>
<dbReference type="EMBL" id="JBGMDY010000005">
    <property type="protein sequence ID" value="KAL2335330.1"/>
    <property type="molecule type" value="Genomic_DNA"/>
</dbReference>
<dbReference type="PANTHER" id="PTHR34269:SF11">
    <property type="entry name" value="B3 DOMAIN PROTEIN"/>
    <property type="match status" value="1"/>
</dbReference>
<keyword evidence="5" id="KW-0539">Nucleus</keyword>
<organism evidence="6 7">
    <name type="scientific">Flemingia macrophylla</name>
    <dbReference type="NCBI Taxonomy" id="520843"/>
    <lineage>
        <taxon>Eukaryota</taxon>
        <taxon>Viridiplantae</taxon>
        <taxon>Streptophyta</taxon>
        <taxon>Embryophyta</taxon>
        <taxon>Tracheophyta</taxon>
        <taxon>Spermatophyta</taxon>
        <taxon>Magnoliopsida</taxon>
        <taxon>eudicotyledons</taxon>
        <taxon>Gunneridae</taxon>
        <taxon>Pentapetalae</taxon>
        <taxon>rosids</taxon>
        <taxon>fabids</taxon>
        <taxon>Fabales</taxon>
        <taxon>Fabaceae</taxon>
        <taxon>Papilionoideae</taxon>
        <taxon>50 kb inversion clade</taxon>
        <taxon>NPAAA clade</taxon>
        <taxon>indigoferoid/millettioid clade</taxon>
        <taxon>Phaseoleae</taxon>
        <taxon>Flemingia</taxon>
    </lineage>
</organism>
<sequence length="176" mass="21172">MQNVQEHLLTMEQHNVPQISATTEQQNVLEYLTTMEQQNVLEHLTTMEQEDDSDHEMLEPRADPWKIKKQLQDFDLKYRLLVLKRQAERHVLPVLQGSREQIDNGCEVDIWDVDTKTKHSLLFQKRSKSYVFTGNWKEDFAKRRDLKLYDTVGLYWDTSNKRFNFSVLLKNRRYRV</sequence>
<dbReference type="AlphaFoldDB" id="A0ABD1MJV6"/>
<protein>
    <recommendedName>
        <fullName evidence="8">B3 domain-containing protein</fullName>
    </recommendedName>
</protein>
<dbReference type="SUPFAM" id="SSF101936">
    <property type="entry name" value="DNA-binding pseudobarrel domain"/>
    <property type="match status" value="1"/>
</dbReference>
<gene>
    <name evidence="6" type="ORF">Fmac_016543</name>
</gene>
<evidence type="ECO:0000313" key="6">
    <source>
        <dbReference type="EMBL" id="KAL2335330.1"/>
    </source>
</evidence>
<accession>A0ABD1MJV6</accession>
<proteinExistence type="predicted"/>
<keyword evidence="7" id="KW-1185">Reference proteome</keyword>
<dbReference type="GO" id="GO:0003677">
    <property type="term" value="F:DNA binding"/>
    <property type="evidence" value="ECO:0007669"/>
    <property type="project" value="UniProtKB-KW"/>
</dbReference>
<evidence type="ECO:0000256" key="2">
    <source>
        <dbReference type="ARBA" id="ARBA00023015"/>
    </source>
</evidence>
<keyword evidence="3" id="KW-0238">DNA-binding</keyword>
<dbReference type="InterPro" id="IPR003340">
    <property type="entry name" value="B3_DNA-bd"/>
</dbReference>
<dbReference type="CDD" id="cd10017">
    <property type="entry name" value="B3_DNA"/>
    <property type="match status" value="1"/>
</dbReference>
<evidence type="ECO:0000256" key="1">
    <source>
        <dbReference type="ARBA" id="ARBA00004123"/>
    </source>
</evidence>
<evidence type="ECO:0008006" key="8">
    <source>
        <dbReference type="Google" id="ProtNLM"/>
    </source>
</evidence>
<comment type="subcellular location">
    <subcellularLocation>
        <location evidence="1">Nucleus</location>
    </subcellularLocation>
</comment>
<dbReference type="GO" id="GO:0005634">
    <property type="term" value="C:nucleus"/>
    <property type="evidence" value="ECO:0007669"/>
    <property type="project" value="UniProtKB-SubCell"/>
</dbReference>
<comment type="caution">
    <text evidence="6">The sequence shown here is derived from an EMBL/GenBank/DDBJ whole genome shotgun (WGS) entry which is preliminary data.</text>
</comment>
<keyword evidence="2" id="KW-0805">Transcription regulation</keyword>
<dbReference type="InterPro" id="IPR051442">
    <property type="entry name" value="B3_domain"/>
</dbReference>
<keyword evidence="4" id="KW-0804">Transcription</keyword>